<evidence type="ECO:0000313" key="1">
    <source>
        <dbReference type="EMBL" id="CAB4971540.1"/>
    </source>
</evidence>
<dbReference type="AlphaFoldDB" id="A0A6J7LS22"/>
<organism evidence="1">
    <name type="scientific">freshwater metagenome</name>
    <dbReference type="NCBI Taxonomy" id="449393"/>
    <lineage>
        <taxon>unclassified sequences</taxon>
        <taxon>metagenomes</taxon>
        <taxon>ecological metagenomes</taxon>
    </lineage>
</organism>
<dbReference type="EMBL" id="CAFBNE010000202">
    <property type="protein sequence ID" value="CAB4971540.1"/>
    <property type="molecule type" value="Genomic_DNA"/>
</dbReference>
<sequence length="183" mass="19081">MNRLGSRVLAAVGAGAFAVALTVSGGVPADAAPASGPITEARDLLGVWVGEMTGYNEAQEVDLQYRLTVRKAKGQAGIAWEEWRDCEENKAACAAGKTTGGGWTQPSRILFVMDKGHVVHGVGETGFWNGTPNSIGDVLSAVKVCQGAPDGLTWTTRASTSDTQATMQLGRHVIGGDMVRQPA</sequence>
<name>A0A6J7LS22_9ZZZZ</name>
<proteinExistence type="predicted"/>
<gene>
    <name evidence="1" type="ORF">UFOPK3772_03419</name>
</gene>
<protein>
    <submittedName>
        <fullName evidence="1">Unannotated protein</fullName>
    </submittedName>
</protein>
<accession>A0A6J7LS22</accession>
<reference evidence="1" key="1">
    <citation type="submission" date="2020-05" db="EMBL/GenBank/DDBJ databases">
        <authorList>
            <person name="Chiriac C."/>
            <person name="Salcher M."/>
            <person name="Ghai R."/>
            <person name="Kavagutti S V."/>
        </authorList>
    </citation>
    <scope>NUCLEOTIDE SEQUENCE</scope>
</reference>